<dbReference type="Gramene" id="Solyc06g075517.1.1">
    <property type="protein sequence ID" value="Solyc06g075517.1.1"/>
    <property type="gene ID" value="Solyc06g075517.1"/>
</dbReference>
<keyword evidence="2" id="KW-1185">Reference proteome</keyword>
<organism evidence="1">
    <name type="scientific">Solanum lycopersicum</name>
    <name type="common">Tomato</name>
    <name type="synonym">Lycopersicon esculentum</name>
    <dbReference type="NCBI Taxonomy" id="4081"/>
    <lineage>
        <taxon>Eukaryota</taxon>
        <taxon>Viridiplantae</taxon>
        <taxon>Streptophyta</taxon>
        <taxon>Embryophyta</taxon>
        <taxon>Tracheophyta</taxon>
        <taxon>Spermatophyta</taxon>
        <taxon>Magnoliopsida</taxon>
        <taxon>eudicotyledons</taxon>
        <taxon>Gunneridae</taxon>
        <taxon>Pentapetalae</taxon>
        <taxon>asterids</taxon>
        <taxon>lamiids</taxon>
        <taxon>Solanales</taxon>
        <taxon>Solanaceae</taxon>
        <taxon>Solanoideae</taxon>
        <taxon>Solaneae</taxon>
        <taxon>Solanum</taxon>
        <taxon>Solanum subgen. Lycopersicon</taxon>
    </lineage>
</organism>
<reference evidence="1" key="1">
    <citation type="journal article" date="2012" name="Nature">
        <title>The tomato genome sequence provides insights into fleshy fruit evolution.</title>
        <authorList>
            <consortium name="Tomato Genome Consortium"/>
        </authorList>
    </citation>
    <scope>NUCLEOTIDE SEQUENCE [LARGE SCALE GENOMIC DNA]</scope>
    <source>
        <strain evidence="1">cv. Heinz 1706</strain>
    </source>
</reference>
<accession>A0A3Q7H0E3</accession>
<evidence type="ECO:0000313" key="2">
    <source>
        <dbReference type="Proteomes" id="UP000004994"/>
    </source>
</evidence>
<dbReference type="InParanoid" id="A0A3Q7H0E3"/>
<evidence type="ECO:0000313" key="1">
    <source>
        <dbReference type="EnsemblPlants" id="Solyc06g075517.1.1"/>
    </source>
</evidence>
<name>A0A3Q7H0E3_SOLLC</name>
<protein>
    <submittedName>
        <fullName evidence="1">Uncharacterized protein</fullName>
    </submittedName>
</protein>
<reference evidence="1" key="2">
    <citation type="submission" date="2019-01" db="UniProtKB">
        <authorList>
            <consortium name="EnsemblPlants"/>
        </authorList>
    </citation>
    <scope>IDENTIFICATION</scope>
    <source>
        <strain evidence="1">cv. Heinz 1706</strain>
    </source>
</reference>
<dbReference type="EnsemblPlants" id="Solyc06g075517.1.1">
    <property type="protein sequence ID" value="Solyc06g075517.1.1"/>
    <property type="gene ID" value="Solyc06g075517.1"/>
</dbReference>
<sequence length="97" mass="11097">MATRCIAQSRKLAQQTFSFGTDCFLNFGVLKFCLILQQKSMRRKRKIELLAKSPDGTTDVFVAQVKLKDVVTKRISSEQRNRHRDPMNIIVARAISP</sequence>
<dbReference type="AlphaFoldDB" id="A0A3Q7H0E3"/>
<proteinExistence type="predicted"/>
<dbReference type="Proteomes" id="UP000004994">
    <property type="component" value="Chromosome 6"/>
</dbReference>